<proteinExistence type="predicted"/>
<dbReference type="PROSITE" id="PS51257">
    <property type="entry name" value="PROKAR_LIPOPROTEIN"/>
    <property type="match status" value="1"/>
</dbReference>
<name>A0A517W2M0_9PLAN</name>
<evidence type="ECO:0000313" key="1">
    <source>
        <dbReference type="EMBL" id="QDT99505.1"/>
    </source>
</evidence>
<dbReference type="Proteomes" id="UP000318704">
    <property type="component" value="Chromosome"/>
</dbReference>
<reference evidence="1 2" key="1">
    <citation type="submission" date="2019-03" db="EMBL/GenBank/DDBJ databases">
        <title>Deep-cultivation of Planctomycetes and their phenomic and genomic characterization uncovers novel biology.</title>
        <authorList>
            <person name="Wiegand S."/>
            <person name="Jogler M."/>
            <person name="Boedeker C."/>
            <person name="Pinto D."/>
            <person name="Vollmers J."/>
            <person name="Rivas-Marin E."/>
            <person name="Kohn T."/>
            <person name="Peeters S.H."/>
            <person name="Heuer A."/>
            <person name="Rast P."/>
            <person name="Oberbeckmann S."/>
            <person name="Bunk B."/>
            <person name="Jeske O."/>
            <person name="Meyerdierks A."/>
            <person name="Storesund J.E."/>
            <person name="Kallscheuer N."/>
            <person name="Luecker S."/>
            <person name="Lage O.M."/>
            <person name="Pohl T."/>
            <person name="Merkel B.J."/>
            <person name="Hornburger P."/>
            <person name="Mueller R.-W."/>
            <person name="Bruemmer F."/>
            <person name="Labrenz M."/>
            <person name="Spormann A.M."/>
            <person name="Op den Camp H."/>
            <person name="Overmann J."/>
            <person name="Amann R."/>
            <person name="Jetten M.S.M."/>
            <person name="Mascher T."/>
            <person name="Medema M.H."/>
            <person name="Devos D.P."/>
            <person name="Kaster A.-K."/>
            <person name="Ovreas L."/>
            <person name="Rohde M."/>
            <person name="Galperin M.Y."/>
            <person name="Jogler C."/>
        </authorList>
    </citation>
    <scope>NUCLEOTIDE SEQUENCE [LARGE SCALE GENOMIC DNA]</scope>
    <source>
        <strain evidence="1 2">V144</strain>
    </source>
</reference>
<protein>
    <recommendedName>
        <fullName evidence="3">Carboxypeptidase regulatory-like domain-containing protein</fullName>
    </recommendedName>
</protein>
<accession>A0A517W2M0</accession>
<dbReference type="KEGG" id="gaw:V144x_50160"/>
<gene>
    <name evidence="1" type="ORF">V144x_50160</name>
</gene>
<dbReference type="EMBL" id="CP037920">
    <property type="protein sequence ID" value="QDT99505.1"/>
    <property type="molecule type" value="Genomic_DNA"/>
</dbReference>
<dbReference type="AlphaFoldDB" id="A0A517W2M0"/>
<organism evidence="1 2">
    <name type="scientific">Gimesia aquarii</name>
    <dbReference type="NCBI Taxonomy" id="2527964"/>
    <lineage>
        <taxon>Bacteria</taxon>
        <taxon>Pseudomonadati</taxon>
        <taxon>Planctomycetota</taxon>
        <taxon>Planctomycetia</taxon>
        <taxon>Planctomycetales</taxon>
        <taxon>Planctomycetaceae</taxon>
        <taxon>Gimesia</taxon>
    </lineage>
</organism>
<evidence type="ECO:0008006" key="3">
    <source>
        <dbReference type="Google" id="ProtNLM"/>
    </source>
</evidence>
<dbReference type="RefSeq" id="WP_144989101.1">
    <property type="nucleotide sequence ID" value="NZ_CP037920.1"/>
</dbReference>
<sequence>MKPATTWSIVFLFSLICIIGSGCGSQASDQPDLGYVTGTVTMDGTALPGVMVIFSPEKGRSSMGTTDSEGKYELIYVGDTKGAKLGNHKISITTVQEGNSEESGEEAATEFKETIPANYNTKTTLTESVKAGDNVFDFDLTSKK</sequence>
<evidence type="ECO:0000313" key="2">
    <source>
        <dbReference type="Proteomes" id="UP000318704"/>
    </source>
</evidence>